<dbReference type="EMBL" id="OU015430">
    <property type="protein sequence ID" value="CAG4977019.1"/>
    <property type="molecule type" value="Genomic_DNA"/>
</dbReference>
<evidence type="ECO:0000256" key="2">
    <source>
        <dbReference type="SAM" id="SignalP"/>
    </source>
</evidence>
<reference evidence="3 4" key="1">
    <citation type="submission" date="2021-04" db="EMBL/GenBank/DDBJ databases">
        <authorList>
            <person name="Rodrigo-Torres L."/>
            <person name="Arahal R. D."/>
            <person name="Lucena T."/>
        </authorList>
    </citation>
    <scope>NUCLEOTIDE SEQUENCE [LARGE SCALE GENOMIC DNA]</scope>
    <source>
        <strain evidence="3 4">CECT 30171</strain>
    </source>
</reference>
<name>A0ABN7R112_9GAMM</name>
<keyword evidence="4" id="KW-1185">Reference proteome</keyword>
<dbReference type="RefSeq" id="WP_215218820.1">
    <property type="nucleotide sequence ID" value="NZ_OU015430.1"/>
</dbReference>
<protein>
    <recommendedName>
        <fullName evidence="5">DUF4398 domain-containing protein</fullName>
    </recommendedName>
</protein>
<keyword evidence="2" id="KW-0732">Signal</keyword>
<accession>A0ABN7R112</accession>
<proteinExistence type="predicted"/>
<gene>
    <name evidence="3" type="ORF">LYB30171_02320</name>
</gene>
<evidence type="ECO:0000313" key="3">
    <source>
        <dbReference type="EMBL" id="CAG4977019.1"/>
    </source>
</evidence>
<feature type="coiled-coil region" evidence="1">
    <location>
        <begin position="86"/>
        <end position="146"/>
    </location>
</feature>
<evidence type="ECO:0008006" key="5">
    <source>
        <dbReference type="Google" id="ProtNLM"/>
    </source>
</evidence>
<feature type="chain" id="PRO_5045474255" description="DUF4398 domain-containing protein" evidence="2">
    <location>
        <begin position="25"/>
        <end position="199"/>
    </location>
</feature>
<evidence type="ECO:0000313" key="4">
    <source>
        <dbReference type="Proteomes" id="UP000680116"/>
    </source>
</evidence>
<sequence length="199" mass="21864">MNRMPKILPAAALVAVLLVAPARAQESDAVVTQLNQQLVALDANPDTATLAAYERLQARQALETLANARSSQYDVARYVAERRVQVAEVAARTEAMHRQIDRLERTRSELIVEASRRDAAEARAEAERLRIQARIQAEEAARLRAQATNSAEAMEDIESALKDIGGAEAARLKAARAREAELARQEAELLRQAEEASDD</sequence>
<organism evidence="3 4">
    <name type="scientific">Novilysobacter luteus</name>
    <dbReference type="NCBI Taxonomy" id="2822368"/>
    <lineage>
        <taxon>Bacteria</taxon>
        <taxon>Pseudomonadati</taxon>
        <taxon>Pseudomonadota</taxon>
        <taxon>Gammaproteobacteria</taxon>
        <taxon>Lysobacterales</taxon>
        <taxon>Lysobacteraceae</taxon>
        <taxon>Novilysobacter</taxon>
    </lineage>
</organism>
<evidence type="ECO:0000256" key="1">
    <source>
        <dbReference type="SAM" id="Coils"/>
    </source>
</evidence>
<dbReference type="Proteomes" id="UP000680116">
    <property type="component" value="Chromosome"/>
</dbReference>
<feature type="coiled-coil region" evidence="1">
    <location>
        <begin position="172"/>
        <end position="199"/>
    </location>
</feature>
<feature type="signal peptide" evidence="2">
    <location>
        <begin position="1"/>
        <end position="24"/>
    </location>
</feature>
<keyword evidence="1" id="KW-0175">Coiled coil</keyword>